<dbReference type="STRING" id="1834516.BL253_22370"/>
<protein>
    <submittedName>
        <fullName evidence="2">DUF397 domain-containing protein</fullName>
    </submittedName>
</protein>
<evidence type="ECO:0000313" key="3">
    <source>
        <dbReference type="Proteomes" id="UP000188929"/>
    </source>
</evidence>
<dbReference type="OrthoDB" id="4330022at2"/>
<gene>
    <name evidence="2" type="ORF">BL253_22370</name>
</gene>
<organism evidence="2 3">
    <name type="scientific">Pseudofrankia asymbiotica</name>
    <dbReference type="NCBI Taxonomy" id="1834516"/>
    <lineage>
        <taxon>Bacteria</taxon>
        <taxon>Bacillati</taxon>
        <taxon>Actinomycetota</taxon>
        <taxon>Actinomycetes</taxon>
        <taxon>Frankiales</taxon>
        <taxon>Frankiaceae</taxon>
        <taxon>Pseudofrankia</taxon>
    </lineage>
</organism>
<feature type="domain" description="DUF397" evidence="1">
    <location>
        <begin position="17"/>
        <end position="70"/>
    </location>
</feature>
<dbReference type="EMBL" id="MOMC01000046">
    <property type="protein sequence ID" value="ONH27303.1"/>
    <property type="molecule type" value="Genomic_DNA"/>
</dbReference>
<accession>A0A1V2I7D0</accession>
<dbReference type="RefSeq" id="WP_076819144.1">
    <property type="nucleotide sequence ID" value="NZ_MOMC01000046.1"/>
</dbReference>
<dbReference type="Proteomes" id="UP000188929">
    <property type="component" value="Unassembled WGS sequence"/>
</dbReference>
<dbReference type="Pfam" id="PF04149">
    <property type="entry name" value="DUF397"/>
    <property type="match status" value="1"/>
</dbReference>
<comment type="caution">
    <text evidence="2">The sequence shown here is derived from an EMBL/GenBank/DDBJ whole genome shotgun (WGS) entry which is preliminary data.</text>
</comment>
<evidence type="ECO:0000313" key="2">
    <source>
        <dbReference type="EMBL" id="ONH27303.1"/>
    </source>
</evidence>
<name>A0A1V2I7D0_9ACTN</name>
<dbReference type="AlphaFoldDB" id="A0A1V2I7D0"/>
<reference evidence="3" key="1">
    <citation type="submission" date="2016-10" db="EMBL/GenBank/DDBJ databases">
        <title>Frankia sp. NRRL B-16386 Genome sequencing.</title>
        <authorList>
            <person name="Ghodhbane-Gtari F."/>
            <person name="Swanson E."/>
            <person name="Gueddou A."/>
            <person name="Hezbri K."/>
            <person name="Ktari K."/>
            <person name="Nouioui I."/>
            <person name="Morris K."/>
            <person name="Simpson S."/>
            <person name="Abebe-Akele F."/>
            <person name="Thomas K."/>
            <person name="Gtari M."/>
            <person name="Tisa L.S."/>
        </authorList>
    </citation>
    <scope>NUCLEOTIDE SEQUENCE [LARGE SCALE GENOMIC DNA]</scope>
    <source>
        <strain evidence="3">NRRL B-16386</strain>
    </source>
</reference>
<dbReference type="InterPro" id="IPR007278">
    <property type="entry name" value="DUF397"/>
</dbReference>
<sequence>MNKYAKPSLTDVDVAQLRWRTSSYSNGAGGMCVEVAALGHGVAVRDSKNPAGPVLAFSAAEWDAFLAGARDGEFNLRLSAR</sequence>
<keyword evidence="3" id="KW-1185">Reference proteome</keyword>
<proteinExistence type="predicted"/>
<evidence type="ECO:0000259" key="1">
    <source>
        <dbReference type="Pfam" id="PF04149"/>
    </source>
</evidence>